<dbReference type="Pfam" id="PF23250">
    <property type="entry name" value="zf_DPOE_2"/>
    <property type="match status" value="1"/>
</dbReference>
<dbReference type="InterPro" id="IPR013697">
    <property type="entry name" value="DNA_pol_e_suA_C"/>
</dbReference>
<dbReference type="Pfam" id="PF08490">
    <property type="entry name" value="DUF1744"/>
    <property type="match status" value="1"/>
</dbReference>
<dbReference type="GO" id="GO:0045004">
    <property type="term" value="P:DNA replication proofreading"/>
    <property type="evidence" value="ECO:0007669"/>
    <property type="project" value="TreeGrafter"/>
</dbReference>
<comment type="caution">
    <text evidence="17">The sequence shown here is derived from an EMBL/GenBank/DDBJ whole genome shotgun (WGS) entry which is preliminary data.</text>
</comment>
<dbReference type="Pfam" id="PF22634">
    <property type="entry name" value="POL2_thumb"/>
    <property type="match status" value="1"/>
</dbReference>
<dbReference type="FunFam" id="1.10.287.690:FF:000005">
    <property type="entry name" value="DNA polymerase epsilon catalytic subunit"/>
    <property type="match status" value="1"/>
</dbReference>
<dbReference type="SUPFAM" id="SSF56672">
    <property type="entry name" value="DNA/RNA polymerases"/>
    <property type="match status" value="1"/>
</dbReference>
<keyword evidence="6 15" id="KW-0235">DNA replication</keyword>
<evidence type="ECO:0000256" key="7">
    <source>
        <dbReference type="ARBA" id="ARBA00022723"/>
    </source>
</evidence>
<dbReference type="GO" id="GO:0003677">
    <property type="term" value="F:DNA binding"/>
    <property type="evidence" value="ECO:0007669"/>
    <property type="project" value="UniProtKB-KW"/>
</dbReference>
<evidence type="ECO:0000313" key="18">
    <source>
        <dbReference type="Proteomes" id="UP001300502"/>
    </source>
</evidence>
<dbReference type="InterPro" id="IPR029703">
    <property type="entry name" value="POL2"/>
</dbReference>
<keyword evidence="5 15" id="KW-0548">Nucleotidyltransferase</keyword>
<evidence type="ECO:0000256" key="4">
    <source>
        <dbReference type="ARBA" id="ARBA00022679"/>
    </source>
</evidence>
<keyword evidence="8 15" id="KW-0863">Zinc-finger</keyword>
<evidence type="ECO:0000256" key="10">
    <source>
        <dbReference type="ARBA" id="ARBA00022932"/>
    </source>
</evidence>
<accession>A0AAV9IA69</accession>
<evidence type="ECO:0000256" key="1">
    <source>
        <dbReference type="ARBA" id="ARBA00004123"/>
    </source>
</evidence>
<dbReference type="GO" id="GO:0008310">
    <property type="term" value="F:single-stranded DNA 3'-5' DNA exonuclease activity"/>
    <property type="evidence" value="ECO:0007669"/>
    <property type="project" value="TreeGrafter"/>
</dbReference>
<evidence type="ECO:0000256" key="5">
    <source>
        <dbReference type="ARBA" id="ARBA00022695"/>
    </source>
</evidence>
<dbReference type="PANTHER" id="PTHR10670">
    <property type="entry name" value="DNA POLYMERASE EPSILON CATALYTIC SUBUNIT A"/>
    <property type="match status" value="1"/>
</dbReference>
<dbReference type="SMART" id="SM00486">
    <property type="entry name" value="POLBc"/>
    <property type="match status" value="1"/>
</dbReference>
<dbReference type="InterPro" id="IPR006172">
    <property type="entry name" value="DNA-dir_DNA_pol_B"/>
</dbReference>
<dbReference type="InterPro" id="IPR012337">
    <property type="entry name" value="RNaseH-like_sf"/>
</dbReference>
<organism evidence="17 18">
    <name type="scientific">Galdieria yellowstonensis</name>
    <dbReference type="NCBI Taxonomy" id="3028027"/>
    <lineage>
        <taxon>Eukaryota</taxon>
        <taxon>Rhodophyta</taxon>
        <taxon>Bangiophyceae</taxon>
        <taxon>Galdieriales</taxon>
        <taxon>Galdieriaceae</taxon>
        <taxon>Galdieria</taxon>
    </lineage>
</organism>
<proteinExistence type="inferred from homology"/>
<sequence>MLSQRKGNTLEAVSTEDVDVSFHQNQVRERRKKQDELDRANGFEILQSLSESKIGWLFNIVAVTVEDPATKRTTQAVDLFFIGADGIHFRATMICRPYFYLKVKEGSEVEVELALKKYFRDKIYSIRPTELHDQSAPNHVASMSKRPLLVVECRTMADLNEMSQFVLRKLEEFKTTSNLLLEESKENEHSLARSEGLESILDIFEYDVSPISRAMISQNIHVGLWYSVRVNSKSNVVLSFLPEIVERPQPVVLAFDIETTKAPLKFPDAKTGDQIMMISWMIDGKGYLGVNREVVAADIEDFMYSPTDEFSGDFTVFNESNERSLLLRFLSEIQLHTPQIFVTYNGDVFDWPFVFERARIYDIDIEKEIGISSSQRETRGRSTIHLDCMHWVNRDSYLPQGSRGLKAVTRSLLGYDPLELDPEEMTPAARNNPQLLASYSVSDAVCTYYLYMRYVHPFIFSLCNIVPLPPEDVLRRGSGTLCENLLMKEAYQQDILCPNKHQTTDEKYYDGHLLENETYIGGHVEALQAGVFRSDLPVRFSLSAEVLEDIICKLDQILQHAMKRLKIQSSAVTNYAQLKSSLSQDLKSLQSTPVLEDFPLIYHLDVGAMYPNIILTNRLQPHAIVSTHQCASCAFNEVEDSLCKRQLKWTWKGEYYPATRGETDQIRRDILYNPNGDRSEPSKNSEEFRRRLKQYSQKIYKKTLESHSEEREATVCQREHPFYVNTVRAFRDRRYEYKRLLKQWKKQLQEAEMAKDWKSIEEAKRMCVLYESLQLAHKCILNSFYGYVMRKAARWYSMEMAGVVTQIGANIIRYARSVVDGVGIALELDTDGIWCALPKSFPEKIVFRTNDQTTYEGSFICEILNYGVFQQFSNPQYQTLVDKKKKEFERETVCSIEFEFDGPYRAMILPASKEEGKSIKKRYAVFHMDGSMAELKGFEMKRRGELKLIKIFQSDLFQRFLLGRTLEECYQKVGEIANNWLEILETQGASCSESEILELLAEQNTMSKSLGEYLKLKQKSLAITTAKRLAEFLGPQMVRDKGLACKYVIARKPENAQVTERAIPIQIFSAEQTVRDAFLKKWLKETDNDAIQLGELLDWDYYKERLASAIQKIITIPAAFQSIENPVPRVAHPEWLAARLRNISSREKQSRVGDFFATSNDEVPQPKKSIPDLEAVGCTPRTSFSEAPSKAVSCKDDFAPVDTWNTQEKPNIQDSFYHWLMYMKNVWRQERRAKTLKRGQKRAVLENLETRCDKDCLPPSRQRQRKDIRQFILPDLSATSEEFQRQTELHILSVQVTETPGEFICWVLPRFPQDARKMKPFEKPFYFFMSSKRILYVNSRQPLKEAVGTQLSNMRLPRYRKPNYLYQIPVEEVLWQQGQVCLGIDVDGIYESKVPLVTSIIERLGNICQVNDSTTFGRIIQGDKIDIGQLKPVPGEQEYLTHMSSFDCKAFLYICLSTSKERGLVALVAPDSHKMWLFFVSIGGRQIPAIELQRLLDENGTTLGNSKWQVESALFKSYGEALKTLSLQASERLKPSATHLPILFVQSCLSLSAFSNHFRCFNMVPTNYLEYIWQDSEFPVIGWEVLLVKQLLLRTEHWILQTEHLLPLARLAHIPIGNISVKDPYSQCFDMNYARELRRNNFVLWMSERTTPDLGGHESEEMLHDLIELREPDVQDKEHLLPGFYENICVEFELQNVALCTILSIHILSEMEGSEMPFITTSFRNEDLSMNDAVVDDNNADDAVGYERILPAFCVLREMLLKLFTNENKSSTVEVLQNHLYRWIRNETSLLYEPLLVRFLHRQMHKVLVVLINSMKQLGAIVPFATCRRMIIATKRGHSKDAMRYCGFLANTIRENELLQHLHFAPILFVHRCLIFVDPFNYGSIPVVNETSILQGKLLEEDSNRLERPTPRMFWDLAAHFTAELASKWHNIMQQLLESLYGGSLVCVDSAEEKKCNSAPFSERLSDLRQELYSLVNNCADSYHVTGVPAHPGRLTESYQPIVLFVSSLTDILSMCPFLSEQSYAMKRDLCLLLGISEFSEQANNWNLSHSLKLTDVFCSFCGSATCMDLSRDPKLTKTKNLHSSIQCVRCLRTISLFQTERKLLKRIESWLLLYQIQDWKIAGTNYLKRGKMRYIRDIAQVYETTISAAPIIQEIKLISQVARWYQLHSVMELTQWILTGIE</sequence>
<keyword evidence="13 15" id="KW-0238">DNA-binding</keyword>
<protein>
    <recommendedName>
        <fullName evidence="15">DNA polymerase epsilon catalytic subunit</fullName>
        <ecNumber evidence="15">2.7.7.7</ecNumber>
    </recommendedName>
</protein>
<evidence type="ECO:0000259" key="16">
    <source>
        <dbReference type="SMART" id="SM01159"/>
    </source>
</evidence>
<dbReference type="GO" id="GO:0051539">
    <property type="term" value="F:4 iron, 4 sulfur cluster binding"/>
    <property type="evidence" value="ECO:0007669"/>
    <property type="project" value="UniProtKB-KW"/>
</dbReference>
<evidence type="ECO:0000256" key="2">
    <source>
        <dbReference type="ARBA" id="ARBA00005755"/>
    </source>
</evidence>
<comment type="catalytic activity">
    <reaction evidence="15">
        <text>DNA(n) + a 2'-deoxyribonucleoside 5'-triphosphate = DNA(n+1) + diphosphate</text>
        <dbReference type="Rhea" id="RHEA:22508"/>
        <dbReference type="Rhea" id="RHEA-COMP:17339"/>
        <dbReference type="Rhea" id="RHEA-COMP:17340"/>
        <dbReference type="ChEBI" id="CHEBI:33019"/>
        <dbReference type="ChEBI" id="CHEBI:61560"/>
        <dbReference type="ChEBI" id="CHEBI:173112"/>
        <dbReference type="EC" id="2.7.7.7"/>
    </reaction>
</comment>
<dbReference type="EC" id="2.7.7.7" evidence="15"/>
<evidence type="ECO:0000313" key="17">
    <source>
        <dbReference type="EMBL" id="KAK4524253.1"/>
    </source>
</evidence>
<evidence type="ECO:0000256" key="6">
    <source>
        <dbReference type="ARBA" id="ARBA00022705"/>
    </source>
</evidence>
<dbReference type="InterPro" id="IPR023211">
    <property type="entry name" value="DNA_pol_palm_dom_sf"/>
</dbReference>
<dbReference type="FunFam" id="1.10.132.60:FF:000003">
    <property type="entry name" value="DNA polymerase epsilon catalytic subunit"/>
    <property type="match status" value="1"/>
</dbReference>
<dbReference type="GO" id="GO:0008622">
    <property type="term" value="C:epsilon DNA polymerase complex"/>
    <property type="evidence" value="ECO:0007669"/>
    <property type="project" value="InterPro"/>
</dbReference>
<dbReference type="GO" id="GO:0006287">
    <property type="term" value="P:base-excision repair, gap-filling"/>
    <property type="evidence" value="ECO:0007669"/>
    <property type="project" value="TreeGrafter"/>
</dbReference>
<dbReference type="InterPro" id="IPR042087">
    <property type="entry name" value="DNA_pol_B_thumb"/>
</dbReference>
<dbReference type="EMBL" id="JANCYU010000022">
    <property type="protein sequence ID" value="KAK4524253.1"/>
    <property type="molecule type" value="Genomic_DNA"/>
</dbReference>
<dbReference type="PANTHER" id="PTHR10670:SF0">
    <property type="entry name" value="DNA POLYMERASE EPSILON CATALYTIC SUBUNIT A"/>
    <property type="match status" value="1"/>
</dbReference>
<dbReference type="Gene3D" id="3.30.342.10">
    <property type="entry name" value="DNA Polymerase, chain B, domain 1"/>
    <property type="match status" value="1"/>
</dbReference>
<dbReference type="CDD" id="cd05779">
    <property type="entry name" value="DNA_polB_epsilon_exo"/>
    <property type="match status" value="1"/>
</dbReference>
<keyword evidence="14 15" id="KW-0539">Nucleus</keyword>
<dbReference type="FunFam" id="3.30.420.10:FF:000010">
    <property type="entry name" value="DNA polymerase epsilon catalytic subunit"/>
    <property type="match status" value="1"/>
</dbReference>
<comment type="function">
    <text evidence="15">DNA polymerase II participates in chromosomal DNA replication.</text>
</comment>
<dbReference type="GO" id="GO:0006297">
    <property type="term" value="P:nucleotide-excision repair, DNA gap filling"/>
    <property type="evidence" value="ECO:0007669"/>
    <property type="project" value="TreeGrafter"/>
</dbReference>
<name>A0AAV9IA69_9RHOD</name>
<dbReference type="GO" id="GO:0006272">
    <property type="term" value="P:leading strand elongation"/>
    <property type="evidence" value="ECO:0007669"/>
    <property type="project" value="TreeGrafter"/>
</dbReference>
<keyword evidence="12 15" id="KW-0411">Iron-sulfur</keyword>
<dbReference type="SUPFAM" id="SSF53098">
    <property type="entry name" value="Ribonuclease H-like"/>
    <property type="match status" value="1"/>
</dbReference>
<dbReference type="InterPro" id="IPR043502">
    <property type="entry name" value="DNA/RNA_pol_sf"/>
</dbReference>
<evidence type="ECO:0000256" key="11">
    <source>
        <dbReference type="ARBA" id="ARBA00023004"/>
    </source>
</evidence>
<comment type="similarity">
    <text evidence="2 15">Belongs to the DNA polymerase type-B family.</text>
</comment>
<keyword evidence="4 15" id="KW-0808">Transferase</keyword>
<keyword evidence="9 15" id="KW-0862">Zinc</keyword>
<dbReference type="Gene3D" id="3.90.1600.10">
    <property type="entry name" value="Palm domain of DNA polymerase"/>
    <property type="match status" value="1"/>
</dbReference>
<evidence type="ECO:0000256" key="13">
    <source>
        <dbReference type="ARBA" id="ARBA00023125"/>
    </source>
</evidence>
<dbReference type="GO" id="GO:0000278">
    <property type="term" value="P:mitotic cell cycle"/>
    <property type="evidence" value="ECO:0007669"/>
    <property type="project" value="TreeGrafter"/>
</dbReference>
<evidence type="ECO:0000256" key="8">
    <source>
        <dbReference type="ARBA" id="ARBA00022771"/>
    </source>
</evidence>
<dbReference type="GO" id="GO:0000166">
    <property type="term" value="F:nucleotide binding"/>
    <property type="evidence" value="ECO:0007669"/>
    <property type="project" value="InterPro"/>
</dbReference>
<evidence type="ECO:0000256" key="14">
    <source>
        <dbReference type="ARBA" id="ARBA00023242"/>
    </source>
</evidence>
<keyword evidence="11 15" id="KW-0408">Iron</keyword>
<dbReference type="GO" id="GO:0008270">
    <property type="term" value="F:zinc ion binding"/>
    <property type="evidence" value="ECO:0007669"/>
    <property type="project" value="UniProtKB-KW"/>
</dbReference>
<gene>
    <name evidence="17" type="ORF">GAYE_SCF02G2152</name>
</gene>
<dbReference type="Pfam" id="PF03104">
    <property type="entry name" value="DNA_pol_B_exo1"/>
    <property type="match status" value="1"/>
</dbReference>
<evidence type="ECO:0000256" key="15">
    <source>
        <dbReference type="RuleBase" id="RU365029"/>
    </source>
</evidence>
<evidence type="ECO:0000256" key="12">
    <source>
        <dbReference type="ARBA" id="ARBA00023014"/>
    </source>
</evidence>
<reference evidence="17 18" key="1">
    <citation type="submission" date="2022-07" db="EMBL/GenBank/DDBJ databases">
        <title>Genome-wide signatures of adaptation to extreme environments.</title>
        <authorList>
            <person name="Cho C.H."/>
            <person name="Yoon H.S."/>
        </authorList>
    </citation>
    <scope>NUCLEOTIDE SEQUENCE [LARGE SCALE GENOMIC DNA]</scope>
    <source>
        <strain evidence="17 18">108.79 E11</strain>
    </source>
</reference>
<evidence type="ECO:0000256" key="3">
    <source>
        <dbReference type="ARBA" id="ARBA00022485"/>
    </source>
</evidence>
<comment type="subcellular location">
    <subcellularLocation>
        <location evidence="1 15">Nucleus</location>
    </subcellularLocation>
</comment>
<keyword evidence="10 15" id="KW-0239">DNA-directed DNA polymerase</keyword>
<dbReference type="InterPro" id="IPR036397">
    <property type="entry name" value="RNaseH_sf"/>
</dbReference>
<dbReference type="Gene3D" id="3.30.420.10">
    <property type="entry name" value="Ribonuclease H-like superfamily/Ribonuclease H"/>
    <property type="match status" value="1"/>
</dbReference>
<dbReference type="SMART" id="SM01159">
    <property type="entry name" value="DUF1744"/>
    <property type="match status" value="1"/>
</dbReference>
<feature type="domain" description="DNA polymerase epsilon catalytic subunit A C-terminal" evidence="16">
    <location>
        <begin position="1489"/>
        <end position="1885"/>
    </location>
</feature>
<dbReference type="Gene3D" id="1.10.132.60">
    <property type="entry name" value="DNA polymerase family B, C-terminal domain"/>
    <property type="match status" value="1"/>
</dbReference>
<keyword evidence="7 15" id="KW-0479">Metal-binding</keyword>
<dbReference type="InterPro" id="IPR006133">
    <property type="entry name" value="DNA-dir_DNA_pol_B_exonuc"/>
</dbReference>
<keyword evidence="3 15" id="KW-0004">4Fe-4S</keyword>
<dbReference type="GO" id="GO:0003887">
    <property type="term" value="F:DNA-directed DNA polymerase activity"/>
    <property type="evidence" value="ECO:0007669"/>
    <property type="project" value="UniProtKB-KW"/>
</dbReference>
<evidence type="ECO:0000256" key="9">
    <source>
        <dbReference type="ARBA" id="ARBA00022833"/>
    </source>
</evidence>
<comment type="cofactor">
    <cofactor evidence="15">
        <name>[4Fe-4S] cluster</name>
        <dbReference type="ChEBI" id="CHEBI:49883"/>
    </cofactor>
</comment>
<keyword evidence="18" id="KW-1185">Reference proteome</keyword>
<dbReference type="InterPro" id="IPR055191">
    <property type="entry name" value="POL2_thumb"/>
</dbReference>
<dbReference type="Proteomes" id="UP001300502">
    <property type="component" value="Unassembled WGS sequence"/>
</dbReference>